<dbReference type="RefSeq" id="WP_093606307.1">
    <property type="nucleotide sequence ID" value="NZ_FOYL01000024.1"/>
</dbReference>
<protein>
    <submittedName>
        <fullName evidence="1">Uncharacterized protein</fullName>
    </submittedName>
</protein>
<name>A0A1I6FJ27_9PSEU</name>
<evidence type="ECO:0000313" key="1">
    <source>
        <dbReference type="EMBL" id="SFR29932.1"/>
    </source>
</evidence>
<sequence>MAVPDPRSVEDALLLEVHRELVRQHDDERAEEIVDLLASVVAGEELIAAVERRDSEAMAFHAGLVLRSLQTGPAGYPSVVNFF</sequence>
<keyword evidence="2" id="KW-1185">Reference proteome</keyword>
<dbReference type="AlphaFoldDB" id="A0A1I6FJ27"/>
<reference evidence="2" key="1">
    <citation type="submission" date="2016-10" db="EMBL/GenBank/DDBJ databases">
        <authorList>
            <person name="Varghese N."/>
            <person name="Submissions S."/>
        </authorList>
    </citation>
    <scope>NUCLEOTIDE SEQUENCE [LARGE SCALE GENOMIC DNA]</scope>
    <source>
        <strain evidence="2">DSM 44232</strain>
    </source>
</reference>
<dbReference type="Proteomes" id="UP000198583">
    <property type="component" value="Unassembled WGS sequence"/>
</dbReference>
<accession>A0A1I6FJ27</accession>
<evidence type="ECO:0000313" key="2">
    <source>
        <dbReference type="Proteomes" id="UP000198583"/>
    </source>
</evidence>
<gene>
    <name evidence="1" type="ORF">SAMN04488564_12425</name>
</gene>
<dbReference type="EMBL" id="FOYL01000024">
    <property type="protein sequence ID" value="SFR29932.1"/>
    <property type="molecule type" value="Genomic_DNA"/>
</dbReference>
<organism evidence="1 2">
    <name type="scientific">Lentzea waywayandensis</name>
    <dbReference type="NCBI Taxonomy" id="84724"/>
    <lineage>
        <taxon>Bacteria</taxon>
        <taxon>Bacillati</taxon>
        <taxon>Actinomycetota</taxon>
        <taxon>Actinomycetes</taxon>
        <taxon>Pseudonocardiales</taxon>
        <taxon>Pseudonocardiaceae</taxon>
        <taxon>Lentzea</taxon>
    </lineage>
</organism>
<proteinExistence type="predicted"/>